<evidence type="ECO:0008006" key="3">
    <source>
        <dbReference type="Google" id="ProtNLM"/>
    </source>
</evidence>
<accession>A0A511MDH7</accession>
<dbReference type="OrthoDB" id="4570599at2"/>
<evidence type="ECO:0000313" key="2">
    <source>
        <dbReference type="Proteomes" id="UP000321424"/>
    </source>
</evidence>
<protein>
    <recommendedName>
        <fullName evidence="3">Ribbon-helix-helix protein CopG domain-containing protein</fullName>
    </recommendedName>
</protein>
<dbReference type="EMBL" id="BJXA01000017">
    <property type="protein sequence ID" value="GEM38649.1"/>
    <property type="molecule type" value="Genomic_DNA"/>
</dbReference>
<evidence type="ECO:0000313" key="1">
    <source>
        <dbReference type="EMBL" id="GEM38649.1"/>
    </source>
</evidence>
<keyword evidence="2" id="KW-1185">Reference proteome</keyword>
<reference evidence="1 2" key="1">
    <citation type="submission" date="2019-07" db="EMBL/GenBank/DDBJ databases">
        <title>Whole genome shotgun sequence of Nocardia ninae NBRC 108245.</title>
        <authorList>
            <person name="Hosoyama A."/>
            <person name="Uohara A."/>
            <person name="Ohji S."/>
            <person name="Ichikawa N."/>
        </authorList>
    </citation>
    <scope>NUCLEOTIDE SEQUENCE [LARGE SCALE GENOMIC DNA]</scope>
    <source>
        <strain evidence="1 2">NBRC 108245</strain>
    </source>
</reference>
<gene>
    <name evidence="1" type="ORF">NN4_31680</name>
</gene>
<dbReference type="AlphaFoldDB" id="A0A511MDH7"/>
<comment type="caution">
    <text evidence="1">The sequence shown here is derived from an EMBL/GenBank/DDBJ whole genome shotgun (WGS) entry which is preliminary data.</text>
</comment>
<sequence length="87" mass="9618">MAKMTFTVRVSPEDHQLLSTLAASRKQSVAEQSREILAEGIRRLLDPAEIDRRLSIERARLMEASQVVRARGPVNPLTSNGFAGTNT</sequence>
<proteinExistence type="predicted"/>
<dbReference type="RefSeq" id="WP_147131095.1">
    <property type="nucleotide sequence ID" value="NZ_BJXA01000017.1"/>
</dbReference>
<name>A0A511MDH7_9NOCA</name>
<organism evidence="1 2">
    <name type="scientific">Nocardia ninae NBRC 108245</name>
    <dbReference type="NCBI Taxonomy" id="1210091"/>
    <lineage>
        <taxon>Bacteria</taxon>
        <taxon>Bacillati</taxon>
        <taxon>Actinomycetota</taxon>
        <taxon>Actinomycetes</taxon>
        <taxon>Mycobacteriales</taxon>
        <taxon>Nocardiaceae</taxon>
        <taxon>Nocardia</taxon>
    </lineage>
</organism>
<dbReference type="Proteomes" id="UP000321424">
    <property type="component" value="Unassembled WGS sequence"/>
</dbReference>